<dbReference type="InterPro" id="IPR037401">
    <property type="entry name" value="SnoaL-like"/>
</dbReference>
<organism evidence="2 3">
    <name type="scientific">Deinococcus yavapaiensis KR-236</name>
    <dbReference type="NCBI Taxonomy" id="694435"/>
    <lineage>
        <taxon>Bacteria</taxon>
        <taxon>Thermotogati</taxon>
        <taxon>Deinococcota</taxon>
        <taxon>Deinococci</taxon>
        <taxon>Deinococcales</taxon>
        <taxon>Deinococcaceae</taxon>
        <taxon>Deinococcus</taxon>
    </lineage>
</organism>
<feature type="domain" description="SnoaL-like" evidence="1">
    <location>
        <begin position="13"/>
        <end position="126"/>
    </location>
</feature>
<dbReference type="Proteomes" id="UP000248326">
    <property type="component" value="Unassembled WGS sequence"/>
</dbReference>
<reference evidence="2 3" key="1">
    <citation type="submission" date="2018-06" db="EMBL/GenBank/DDBJ databases">
        <title>Genomic Encyclopedia of Type Strains, Phase IV (KMG-IV): sequencing the most valuable type-strain genomes for metagenomic binning, comparative biology and taxonomic classification.</title>
        <authorList>
            <person name="Goeker M."/>
        </authorList>
    </citation>
    <scope>NUCLEOTIDE SEQUENCE [LARGE SCALE GENOMIC DNA]</scope>
    <source>
        <strain evidence="2 3">DSM 18048</strain>
    </source>
</reference>
<sequence length="155" mass="17444">MTQTQSKVTPDLVRAAYGALGSGDRAQIEQYWSNDMHWLVPGLHALAGWYKSLDEFLGFMAKTAELSGNSFEMEQVTILTNDEWSADVTHNRGRRAGVPEGDTSPYTNLDIWVIHLLRWRDGKVVEGRGAIFGDGTTRFNEFWSQLLPDGTRLPQ</sequence>
<dbReference type="Pfam" id="PF12680">
    <property type="entry name" value="SnoaL_2"/>
    <property type="match status" value="1"/>
</dbReference>
<dbReference type="RefSeq" id="WP_110885927.1">
    <property type="nucleotide sequence ID" value="NZ_QJSX01000004.1"/>
</dbReference>
<dbReference type="AlphaFoldDB" id="A0A318SE54"/>
<comment type="caution">
    <text evidence="2">The sequence shown here is derived from an EMBL/GenBank/DDBJ whole genome shotgun (WGS) entry which is preliminary data.</text>
</comment>
<evidence type="ECO:0000313" key="3">
    <source>
        <dbReference type="Proteomes" id="UP000248326"/>
    </source>
</evidence>
<evidence type="ECO:0000313" key="2">
    <source>
        <dbReference type="EMBL" id="PYE54802.1"/>
    </source>
</evidence>
<dbReference type="Gene3D" id="3.10.450.50">
    <property type="match status" value="1"/>
</dbReference>
<proteinExistence type="predicted"/>
<dbReference type="EMBL" id="QJSX01000004">
    <property type="protein sequence ID" value="PYE54802.1"/>
    <property type="molecule type" value="Genomic_DNA"/>
</dbReference>
<gene>
    <name evidence="2" type="ORF">DES52_10472</name>
</gene>
<evidence type="ECO:0000259" key="1">
    <source>
        <dbReference type="Pfam" id="PF12680"/>
    </source>
</evidence>
<dbReference type="OrthoDB" id="1550653at2"/>
<name>A0A318SE54_9DEIO</name>
<dbReference type="InterPro" id="IPR032710">
    <property type="entry name" value="NTF2-like_dom_sf"/>
</dbReference>
<accession>A0A318SE54</accession>
<keyword evidence="3" id="KW-1185">Reference proteome</keyword>
<dbReference type="SUPFAM" id="SSF54427">
    <property type="entry name" value="NTF2-like"/>
    <property type="match status" value="1"/>
</dbReference>
<protein>
    <recommendedName>
        <fullName evidence="1">SnoaL-like domain-containing protein</fullName>
    </recommendedName>
</protein>